<evidence type="ECO:0000313" key="4">
    <source>
        <dbReference type="EMBL" id="VIP02277.1"/>
    </source>
</evidence>
<reference evidence="4" key="1">
    <citation type="submission" date="2019-04" db="EMBL/GenBank/DDBJ databases">
        <authorList>
            <consortium name="Science for Life Laboratories"/>
        </authorList>
    </citation>
    <scope>NUCLEOTIDE SEQUENCE</scope>
    <source>
        <strain evidence="4">MBLW1</strain>
    </source>
</reference>
<sequence length="147" mass="16272">MLTHYRRDPLAALFQEANRMQSEVSRLFGRGLFTPEMAVAGPLLNVWEDDHAFYVETDLPGLTLETIDITLTEGNQLTISGDRKPVEVPSAIWHRQERPTGAFSRSVTLPALVDADKVEAVFESGVLKVTLPKSEAAKPRKIAVKSV</sequence>
<organism evidence="4">
    <name type="scientific">Tuwongella immobilis</name>
    <dbReference type="NCBI Taxonomy" id="692036"/>
    <lineage>
        <taxon>Bacteria</taxon>
        <taxon>Pseudomonadati</taxon>
        <taxon>Planctomycetota</taxon>
        <taxon>Planctomycetia</taxon>
        <taxon>Gemmatales</taxon>
        <taxon>Gemmataceae</taxon>
        <taxon>Tuwongella</taxon>
    </lineage>
</organism>
<protein>
    <recommendedName>
        <fullName evidence="3">SHSP domain-containing protein</fullName>
    </recommendedName>
</protein>
<comment type="similarity">
    <text evidence="1 2">Belongs to the small heat shock protein (HSP20) family.</text>
</comment>
<gene>
    <name evidence="4" type="ORF">GMBLW1_16830</name>
</gene>
<dbReference type="InParanoid" id="A0A6C2YLN5"/>
<name>A0A6C2YLN5_9BACT</name>
<dbReference type="InterPro" id="IPR002068">
    <property type="entry name" value="A-crystallin/Hsp20_dom"/>
</dbReference>
<proteinExistence type="inferred from homology"/>
<dbReference type="AlphaFoldDB" id="A0A6C2YLN5"/>
<dbReference type="KEGG" id="tim:GMBLW1_16830"/>
<evidence type="ECO:0000259" key="3">
    <source>
        <dbReference type="PROSITE" id="PS01031"/>
    </source>
</evidence>
<dbReference type="Gene3D" id="2.60.40.790">
    <property type="match status" value="1"/>
</dbReference>
<dbReference type="InterPro" id="IPR031107">
    <property type="entry name" value="Small_HSP"/>
</dbReference>
<dbReference type="PANTHER" id="PTHR11527">
    <property type="entry name" value="HEAT-SHOCK PROTEIN 20 FAMILY MEMBER"/>
    <property type="match status" value="1"/>
</dbReference>
<evidence type="ECO:0000256" key="2">
    <source>
        <dbReference type="RuleBase" id="RU003616"/>
    </source>
</evidence>
<dbReference type="SUPFAM" id="SSF49764">
    <property type="entry name" value="HSP20-like chaperones"/>
    <property type="match status" value="1"/>
</dbReference>
<dbReference type="Pfam" id="PF00011">
    <property type="entry name" value="HSP20"/>
    <property type="match status" value="1"/>
</dbReference>
<dbReference type="PROSITE" id="PS01031">
    <property type="entry name" value="SHSP"/>
    <property type="match status" value="1"/>
</dbReference>
<accession>A0A6C2YLN5</accession>
<evidence type="ECO:0000313" key="5">
    <source>
        <dbReference type="Proteomes" id="UP000464378"/>
    </source>
</evidence>
<evidence type="ECO:0000256" key="1">
    <source>
        <dbReference type="PROSITE-ProRule" id="PRU00285"/>
    </source>
</evidence>
<dbReference type="EMBL" id="LR593887">
    <property type="protein sequence ID" value="VTS00917.1"/>
    <property type="molecule type" value="Genomic_DNA"/>
</dbReference>
<dbReference type="InterPro" id="IPR008978">
    <property type="entry name" value="HSP20-like_chaperone"/>
</dbReference>
<dbReference type="Proteomes" id="UP000464378">
    <property type="component" value="Chromosome"/>
</dbReference>
<dbReference type="CDD" id="cd06464">
    <property type="entry name" value="ACD_sHsps-like"/>
    <property type="match status" value="1"/>
</dbReference>
<keyword evidence="4" id="KW-0346">Stress response</keyword>
<feature type="domain" description="SHSP" evidence="3">
    <location>
        <begin position="34"/>
        <end position="147"/>
    </location>
</feature>
<dbReference type="EMBL" id="LR586016">
    <property type="protein sequence ID" value="VIP02277.1"/>
    <property type="molecule type" value="Genomic_DNA"/>
</dbReference>
<dbReference type="RefSeq" id="WP_162661306.1">
    <property type="nucleotide sequence ID" value="NZ_LR593887.1"/>
</dbReference>
<keyword evidence="5" id="KW-1185">Reference proteome</keyword>